<evidence type="ECO:0000256" key="5">
    <source>
        <dbReference type="ARBA" id="ARBA00022840"/>
    </source>
</evidence>
<evidence type="ECO:0000313" key="8">
    <source>
        <dbReference type="EMBL" id="CAD9441703.1"/>
    </source>
</evidence>
<keyword evidence="2" id="KW-0963">Cytoplasm</keyword>
<name>A0A7S2D1H0_9STRA</name>
<feature type="domain" description="ABC transporter" evidence="7">
    <location>
        <begin position="374"/>
        <end position="690"/>
    </location>
</feature>
<dbReference type="AlphaFoldDB" id="A0A7S2D1H0"/>
<comment type="subcellular location">
    <subcellularLocation>
        <location evidence="1">Cytoplasm</location>
    </subcellularLocation>
</comment>
<gene>
    <name evidence="8" type="ORF">DSPE1174_LOCUS18651</name>
</gene>
<dbReference type="Gene3D" id="2.40.50.990">
    <property type="match status" value="1"/>
</dbReference>
<dbReference type="GO" id="GO:0005524">
    <property type="term" value="F:ATP binding"/>
    <property type="evidence" value="ECO:0007669"/>
    <property type="project" value="UniProtKB-KW"/>
</dbReference>
<dbReference type="Gene3D" id="3.40.50.300">
    <property type="entry name" value="P-loop containing nucleotide triphosphate hydrolases"/>
    <property type="match status" value="2"/>
</dbReference>
<reference evidence="8" key="1">
    <citation type="submission" date="2021-01" db="EMBL/GenBank/DDBJ databases">
        <authorList>
            <person name="Corre E."/>
            <person name="Pelletier E."/>
            <person name="Niang G."/>
            <person name="Scheremetjew M."/>
            <person name="Finn R."/>
            <person name="Kale V."/>
            <person name="Holt S."/>
            <person name="Cochrane G."/>
            <person name="Meng A."/>
            <person name="Brown T."/>
            <person name="Cohen L."/>
        </authorList>
    </citation>
    <scope>NUCLEOTIDE SEQUENCE</scope>
    <source>
        <strain evidence="8">CCMP1381</strain>
    </source>
</reference>
<dbReference type="InterPro" id="IPR003439">
    <property type="entry name" value="ABC_transporter-like_ATP-bd"/>
</dbReference>
<dbReference type="InterPro" id="IPR003593">
    <property type="entry name" value="AAA+_ATPase"/>
</dbReference>
<feature type="region of interest" description="Disordered" evidence="6">
    <location>
        <begin position="695"/>
        <end position="714"/>
    </location>
</feature>
<dbReference type="GO" id="GO:0016887">
    <property type="term" value="F:ATP hydrolysis activity"/>
    <property type="evidence" value="ECO:0007669"/>
    <property type="project" value="InterPro"/>
</dbReference>
<evidence type="ECO:0000256" key="6">
    <source>
        <dbReference type="SAM" id="MobiDB-lite"/>
    </source>
</evidence>
<keyword evidence="5" id="KW-0067">ATP-binding</keyword>
<dbReference type="InterPro" id="IPR047036">
    <property type="entry name" value="EF3_4HB_sf"/>
</dbReference>
<dbReference type="GO" id="GO:0003746">
    <property type="term" value="F:translation elongation factor activity"/>
    <property type="evidence" value="ECO:0007669"/>
    <property type="project" value="UniProtKB-KW"/>
</dbReference>
<dbReference type="EMBL" id="HBGS01036024">
    <property type="protein sequence ID" value="CAD9441703.1"/>
    <property type="molecule type" value="Transcribed_RNA"/>
</dbReference>
<dbReference type="PROSITE" id="PS50893">
    <property type="entry name" value="ABC_TRANSPORTER_2"/>
    <property type="match status" value="2"/>
</dbReference>
<protein>
    <recommendedName>
        <fullName evidence="7">ABC transporter domain-containing protein</fullName>
    </recommendedName>
</protein>
<dbReference type="Gene3D" id="1.20.1390.20">
    <property type="match status" value="1"/>
</dbReference>
<dbReference type="PROSITE" id="PS00211">
    <property type="entry name" value="ABC_TRANSPORTER_1"/>
    <property type="match status" value="2"/>
</dbReference>
<dbReference type="SMART" id="SM00382">
    <property type="entry name" value="AAA"/>
    <property type="match status" value="2"/>
</dbReference>
<accession>A0A7S2D1H0</accession>
<feature type="domain" description="ABC transporter" evidence="7">
    <location>
        <begin position="132"/>
        <end position="347"/>
    </location>
</feature>
<dbReference type="InterPro" id="IPR040533">
    <property type="entry name" value="EF3_4HB"/>
</dbReference>
<dbReference type="InterPro" id="IPR027417">
    <property type="entry name" value="P-loop_NTPase"/>
</dbReference>
<dbReference type="Pfam" id="PF00005">
    <property type="entry name" value="ABC_tran"/>
    <property type="match status" value="2"/>
</dbReference>
<dbReference type="FunFam" id="3.40.50.300:FF:000011">
    <property type="entry name" value="Putative ABC transporter ATP-binding component"/>
    <property type="match status" value="1"/>
</dbReference>
<evidence type="ECO:0000256" key="4">
    <source>
        <dbReference type="ARBA" id="ARBA00022741"/>
    </source>
</evidence>
<dbReference type="GO" id="GO:0005737">
    <property type="term" value="C:cytoplasm"/>
    <property type="evidence" value="ECO:0007669"/>
    <property type="project" value="UniProtKB-SubCell"/>
</dbReference>
<dbReference type="UniPathway" id="UPA00345"/>
<evidence type="ECO:0000256" key="2">
    <source>
        <dbReference type="ARBA" id="ARBA00022490"/>
    </source>
</evidence>
<dbReference type="InterPro" id="IPR017871">
    <property type="entry name" value="ABC_transporter-like_CS"/>
</dbReference>
<evidence type="ECO:0000256" key="3">
    <source>
        <dbReference type="ARBA" id="ARBA00022737"/>
    </source>
</evidence>
<proteinExistence type="predicted"/>
<evidence type="ECO:0000259" key="7">
    <source>
        <dbReference type="PROSITE" id="PS50893"/>
    </source>
</evidence>
<dbReference type="SUPFAM" id="SSF52540">
    <property type="entry name" value="P-loop containing nucleoside triphosphate hydrolases"/>
    <property type="match status" value="2"/>
</dbReference>
<dbReference type="PANTHER" id="PTHR19211">
    <property type="entry name" value="ATP-BINDING TRANSPORT PROTEIN-RELATED"/>
    <property type="match status" value="1"/>
</dbReference>
<evidence type="ECO:0000256" key="1">
    <source>
        <dbReference type="ARBA" id="ARBA00004496"/>
    </source>
</evidence>
<dbReference type="InterPro" id="IPR047038">
    <property type="entry name" value="eEF3_chromodomain-like_sf"/>
</dbReference>
<dbReference type="CDD" id="cd03221">
    <property type="entry name" value="ABCF_EF-3"/>
    <property type="match status" value="1"/>
</dbReference>
<dbReference type="InterPro" id="IPR050611">
    <property type="entry name" value="ABCF"/>
</dbReference>
<keyword evidence="3" id="KW-0677">Repeat</keyword>
<organism evidence="8">
    <name type="scientific">Octactis speculum</name>
    <dbReference type="NCBI Taxonomy" id="3111310"/>
    <lineage>
        <taxon>Eukaryota</taxon>
        <taxon>Sar</taxon>
        <taxon>Stramenopiles</taxon>
        <taxon>Ochrophyta</taxon>
        <taxon>Dictyochophyceae</taxon>
        <taxon>Dictyochales</taxon>
        <taxon>Dictyochaceae</taxon>
        <taxon>Octactis</taxon>
    </lineage>
</organism>
<keyword evidence="4" id="KW-0547">Nucleotide-binding</keyword>
<dbReference type="PANTHER" id="PTHR19211:SF127">
    <property type="entry name" value="ABC TRANSPORTER DOMAIN-CONTAINING PROTEIN"/>
    <property type="match status" value="1"/>
</dbReference>
<dbReference type="Pfam" id="PF17947">
    <property type="entry name" value="4HB"/>
    <property type="match status" value="1"/>
</dbReference>
<sequence>MKKTSSMTSMTSLRSVESCGSMSSLVLAEIEETEDKLLTRLLHILKEEGSVDESINEFMTLLKYVCSLCSTLVYDKEYTSNAWTPCVVPYLTALLSEEEAKKTSARFLLESSQFAERERLAKFGIKEEALGEEVCDIDFSLAYGGKVLLHNTKLLLHRGRRYGLLGHNGAGKTTLMRNIANGKIEGMPNGLKFVFVESHFDDDNLEEMPVLEYVLNEPLISGLLESQVEQMLRGVGFNDEKLMGPTSALSGGWRMKLALARAILINPDILLLDEPTNHLDIKTVQWLVDHMQQQTHATVLIVSHDTGFLDKVCTDIIHYENQKLVRYPGNLSAFVDMKPECRSYYELASTGGLQFKFPNPGRLDGISSTTRAIARMENVDFTYPGSEKATLTGVNCHVCLGSRVAILGPNGAGKSTLIKMLVGETLPSNKAAGGSVWKHHNLRIAYVAQHSFHHVEEHLEKSPVEYFQWRFKDGGDREMLAREAYQNEEGAELGEKYGQIEYLHSRRLRHGVLEYECKFVGMREKDNKYLTRDVIAAMGLTGLMRQVDERVAAEQAGIFSEVGLRTTTSIEVQKHLDDFNLAMEFGTYGKIKGLSGGQKVKLVLASAFWQLPHLLVLDEPTNYLDREALGALADAIKSFGGGVLMISHNQEFYGALCSEVWNVDAGILRREGEVEEKTLKVTREKTDKEKLMAKKEETKQVVGGSSNTNETKDRVLLINEKTGRPLSNKEIRALAKAKAKQEKAAAKAAKGK</sequence>